<reference evidence="2" key="1">
    <citation type="journal article" date="2013" name="Science">
        <title>The Amborella genome and the evolution of flowering plants.</title>
        <authorList>
            <consortium name="Amborella Genome Project"/>
        </authorList>
    </citation>
    <scope>NUCLEOTIDE SEQUENCE [LARGE SCALE GENOMIC DNA]</scope>
</reference>
<evidence type="ECO:0000313" key="2">
    <source>
        <dbReference type="Proteomes" id="UP000017836"/>
    </source>
</evidence>
<protein>
    <submittedName>
        <fullName evidence="1">Uncharacterized protein</fullName>
    </submittedName>
</protein>
<name>W1NG48_AMBTC</name>
<dbReference type="Gramene" id="ERM94145">
    <property type="protein sequence ID" value="ERM94145"/>
    <property type="gene ID" value="AMTR_s00010p00157530"/>
</dbReference>
<accession>W1NG48</accession>
<keyword evidence="2" id="KW-1185">Reference proteome</keyword>
<dbReference type="HOGENOM" id="CLU_1837782_0_0_1"/>
<organism evidence="1 2">
    <name type="scientific">Amborella trichopoda</name>
    <dbReference type="NCBI Taxonomy" id="13333"/>
    <lineage>
        <taxon>Eukaryota</taxon>
        <taxon>Viridiplantae</taxon>
        <taxon>Streptophyta</taxon>
        <taxon>Embryophyta</taxon>
        <taxon>Tracheophyta</taxon>
        <taxon>Spermatophyta</taxon>
        <taxon>Magnoliopsida</taxon>
        <taxon>Amborellales</taxon>
        <taxon>Amborellaceae</taxon>
        <taxon>Amborella</taxon>
    </lineage>
</organism>
<dbReference type="EMBL" id="KI397513">
    <property type="protein sequence ID" value="ERM94145.1"/>
    <property type="molecule type" value="Genomic_DNA"/>
</dbReference>
<dbReference type="AlphaFoldDB" id="W1NG48"/>
<evidence type="ECO:0000313" key="1">
    <source>
        <dbReference type="EMBL" id="ERM94145.1"/>
    </source>
</evidence>
<gene>
    <name evidence="1" type="ORF">AMTR_s00010p00157530</name>
</gene>
<proteinExistence type="predicted"/>
<dbReference type="Proteomes" id="UP000017836">
    <property type="component" value="Unassembled WGS sequence"/>
</dbReference>
<sequence>MSLNGRFQLGKVQRGLVSSITMAAPHGIGSEAILIIELVRISSCRDLGEVNARVRLHLTNFQAVSFVYPKSILGDLLAYTSAFAIGVSLSLYEHVNLVWIWIDENAHLLVRGGSKINQFFYSYDTHINEVLYSMSSSVRS</sequence>